<proteinExistence type="predicted"/>
<sequence length="79" mass="9112">MGVGGKNTHNRSLLYHKIRFYSQLSRSRFSLLTAARFGESTRHGFAAWPRCICNSKKKRDMDMTRGLKLSGLMKLSFQE</sequence>
<comment type="caution">
    <text evidence="1">The sequence shown here is derived from an EMBL/GenBank/DDBJ whole genome shotgun (WGS) entry which is preliminary data.</text>
</comment>
<protein>
    <submittedName>
        <fullName evidence="1">Uncharacterized protein</fullName>
    </submittedName>
</protein>
<organism evidence="1 2">
    <name type="scientific">Arctium lappa</name>
    <name type="common">Greater burdock</name>
    <name type="synonym">Lappa major</name>
    <dbReference type="NCBI Taxonomy" id="4217"/>
    <lineage>
        <taxon>Eukaryota</taxon>
        <taxon>Viridiplantae</taxon>
        <taxon>Streptophyta</taxon>
        <taxon>Embryophyta</taxon>
        <taxon>Tracheophyta</taxon>
        <taxon>Spermatophyta</taxon>
        <taxon>Magnoliopsida</taxon>
        <taxon>eudicotyledons</taxon>
        <taxon>Gunneridae</taxon>
        <taxon>Pentapetalae</taxon>
        <taxon>asterids</taxon>
        <taxon>campanulids</taxon>
        <taxon>Asterales</taxon>
        <taxon>Asteraceae</taxon>
        <taxon>Carduoideae</taxon>
        <taxon>Cardueae</taxon>
        <taxon>Arctiinae</taxon>
        <taxon>Arctium</taxon>
    </lineage>
</organism>
<keyword evidence="2" id="KW-1185">Reference proteome</keyword>
<dbReference type="EMBL" id="CM042055">
    <property type="protein sequence ID" value="KAI3703051.1"/>
    <property type="molecule type" value="Genomic_DNA"/>
</dbReference>
<name>A0ACB8ZZY3_ARCLA</name>
<gene>
    <name evidence="1" type="ORF">L6452_28805</name>
</gene>
<dbReference type="Proteomes" id="UP001055879">
    <property type="component" value="Linkage Group LG09"/>
</dbReference>
<evidence type="ECO:0000313" key="1">
    <source>
        <dbReference type="EMBL" id="KAI3703051.1"/>
    </source>
</evidence>
<reference evidence="2" key="1">
    <citation type="journal article" date="2022" name="Mol. Ecol. Resour.">
        <title>The genomes of chicory, endive, great burdock and yacon provide insights into Asteraceae palaeo-polyploidization history and plant inulin production.</title>
        <authorList>
            <person name="Fan W."/>
            <person name="Wang S."/>
            <person name="Wang H."/>
            <person name="Wang A."/>
            <person name="Jiang F."/>
            <person name="Liu H."/>
            <person name="Zhao H."/>
            <person name="Xu D."/>
            <person name="Zhang Y."/>
        </authorList>
    </citation>
    <scope>NUCLEOTIDE SEQUENCE [LARGE SCALE GENOMIC DNA]</scope>
    <source>
        <strain evidence="2">cv. Niubang</strain>
    </source>
</reference>
<evidence type="ECO:0000313" key="2">
    <source>
        <dbReference type="Proteomes" id="UP001055879"/>
    </source>
</evidence>
<accession>A0ACB8ZZY3</accession>
<reference evidence="1 2" key="2">
    <citation type="journal article" date="2022" name="Mol. Ecol. Resour.">
        <title>The genomes of chicory, endive, great burdock and yacon provide insights into Asteraceae paleo-polyploidization history and plant inulin production.</title>
        <authorList>
            <person name="Fan W."/>
            <person name="Wang S."/>
            <person name="Wang H."/>
            <person name="Wang A."/>
            <person name="Jiang F."/>
            <person name="Liu H."/>
            <person name="Zhao H."/>
            <person name="Xu D."/>
            <person name="Zhang Y."/>
        </authorList>
    </citation>
    <scope>NUCLEOTIDE SEQUENCE [LARGE SCALE GENOMIC DNA]</scope>
    <source>
        <strain evidence="2">cv. Niubang</strain>
    </source>
</reference>